<dbReference type="CDD" id="cd00657">
    <property type="entry name" value="Ferritin_like"/>
    <property type="match status" value="1"/>
</dbReference>
<gene>
    <name evidence="1" type="ordered locus">Turpa_3721</name>
</gene>
<evidence type="ECO:0000313" key="1">
    <source>
        <dbReference type="EMBL" id="AFM14355.1"/>
    </source>
</evidence>
<name>I4BAP8_TURPD</name>
<evidence type="ECO:0000313" key="2">
    <source>
        <dbReference type="Proteomes" id="UP000006048"/>
    </source>
</evidence>
<dbReference type="InterPro" id="IPR009078">
    <property type="entry name" value="Ferritin-like_SF"/>
</dbReference>
<dbReference type="InterPro" id="IPR012347">
    <property type="entry name" value="Ferritin-like"/>
</dbReference>
<evidence type="ECO:0008006" key="3">
    <source>
        <dbReference type="Google" id="ProtNLM"/>
    </source>
</evidence>
<sequence>MPTPADEAAPTRWRRQKQFTAAVHLQNAHMPAVSLTLPKDRELFAFIFARFIDGELTGIAEGRAMQYAPDLKSADFLARQIRDEIRHARLYKGLLAYVSPERPSPRQSWLLKQVTTPVSGRLWIEHCFLDKAVGERWVHYLMQMLIANTKDARIVKTLRAIARDEVTHIAFGEAQVKTSLAANRFMAAYLWGLYLRVDYALALVHRLTRALVRRRYSIEATELLDMFFRDYRELALQEVAGLLGVPPQRSIWRLLKSQIIYWARWPFVGWRQNPERAFRAS</sequence>
<proteinExistence type="predicted"/>
<protein>
    <recommendedName>
        <fullName evidence="3">Ferritin-like domain-containing protein</fullName>
    </recommendedName>
</protein>
<dbReference type="KEGG" id="tpx:Turpa_3721"/>
<organism evidence="1 2">
    <name type="scientific">Turneriella parva (strain ATCC BAA-1111 / DSM 21527 / NCTC 11395 / H)</name>
    <name type="common">Leptospira parva</name>
    <dbReference type="NCBI Taxonomy" id="869212"/>
    <lineage>
        <taxon>Bacteria</taxon>
        <taxon>Pseudomonadati</taxon>
        <taxon>Spirochaetota</taxon>
        <taxon>Spirochaetia</taxon>
        <taxon>Leptospirales</taxon>
        <taxon>Leptospiraceae</taxon>
        <taxon>Turneriella</taxon>
    </lineage>
</organism>
<dbReference type="SUPFAM" id="SSF47240">
    <property type="entry name" value="Ferritin-like"/>
    <property type="match status" value="1"/>
</dbReference>
<dbReference type="PATRIC" id="fig|869212.3.peg.3747"/>
<keyword evidence="2" id="KW-1185">Reference proteome</keyword>
<dbReference type="EMBL" id="CP002959">
    <property type="protein sequence ID" value="AFM14355.1"/>
    <property type="molecule type" value="Genomic_DNA"/>
</dbReference>
<accession>I4BAP8</accession>
<reference evidence="1 2" key="1">
    <citation type="submission" date="2012-06" db="EMBL/GenBank/DDBJ databases">
        <title>The complete chromosome of genome of Turneriella parva DSM 21527.</title>
        <authorList>
            <consortium name="US DOE Joint Genome Institute (JGI-PGF)"/>
            <person name="Lucas S."/>
            <person name="Han J."/>
            <person name="Lapidus A."/>
            <person name="Bruce D."/>
            <person name="Goodwin L."/>
            <person name="Pitluck S."/>
            <person name="Peters L."/>
            <person name="Kyrpides N."/>
            <person name="Mavromatis K."/>
            <person name="Ivanova N."/>
            <person name="Mikhailova N."/>
            <person name="Chertkov O."/>
            <person name="Detter J.C."/>
            <person name="Tapia R."/>
            <person name="Han C."/>
            <person name="Land M."/>
            <person name="Hauser L."/>
            <person name="Markowitz V."/>
            <person name="Cheng J.-F."/>
            <person name="Hugenholtz P."/>
            <person name="Woyke T."/>
            <person name="Wu D."/>
            <person name="Gronow S."/>
            <person name="Wellnitz S."/>
            <person name="Brambilla E."/>
            <person name="Klenk H.-P."/>
            <person name="Eisen J.A."/>
        </authorList>
    </citation>
    <scope>NUCLEOTIDE SEQUENCE [LARGE SCALE GENOMIC DNA]</scope>
    <source>
        <strain evidence="2">ATCC BAA-1111 / DSM 21527 / NCTC 11395 / H</strain>
    </source>
</reference>
<dbReference type="Proteomes" id="UP000006048">
    <property type="component" value="Chromosome"/>
</dbReference>
<dbReference type="AlphaFoldDB" id="I4BAP8"/>
<dbReference type="STRING" id="869212.Turpa_3721"/>
<dbReference type="HOGENOM" id="CLU_990259_0_0_12"/>
<dbReference type="Gene3D" id="1.20.1260.10">
    <property type="match status" value="1"/>
</dbReference>